<dbReference type="RefSeq" id="XP_068347133.1">
    <property type="nucleotide sequence ID" value="XM_068496064.1"/>
</dbReference>
<dbReference type="AlphaFoldDB" id="A0A1J4J9S2"/>
<dbReference type="Proteomes" id="UP000179807">
    <property type="component" value="Unassembled WGS sequence"/>
</dbReference>
<reference evidence="1" key="1">
    <citation type="submission" date="2016-10" db="EMBL/GenBank/DDBJ databases">
        <authorList>
            <person name="Benchimol M."/>
            <person name="Almeida L.G."/>
            <person name="Vasconcelos A.T."/>
            <person name="Perreira-Neves A."/>
            <person name="Rosa I.A."/>
            <person name="Tasca T."/>
            <person name="Bogo M.R."/>
            <person name="de Souza W."/>
        </authorList>
    </citation>
    <scope>NUCLEOTIDE SEQUENCE [LARGE SCALE GENOMIC DNA]</scope>
    <source>
        <strain evidence="1">K</strain>
    </source>
</reference>
<protein>
    <submittedName>
        <fullName evidence="1">Uncharacterized protein</fullName>
    </submittedName>
</protein>
<gene>
    <name evidence="1" type="ORF">TRFO_11492</name>
</gene>
<evidence type="ECO:0000313" key="1">
    <source>
        <dbReference type="EMBL" id="OHS93996.1"/>
    </source>
</evidence>
<organism evidence="1 2">
    <name type="scientific">Tritrichomonas foetus</name>
    <dbReference type="NCBI Taxonomy" id="1144522"/>
    <lineage>
        <taxon>Eukaryota</taxon>
        <taxon>Metamonada</taxon>
        <taxon>Parabasalia</taxon>
        <taxon>Tritrichomonadida</taxon>
        <taxon>Tritrichomonadidae</taxon>
        <taxon>Tritrichomonas</taxon>
    </lineage>
</organism>
<sequence length="228" mass="27677">MILPLETPDFTILELYTEKLLNQLIIKLNCSQKLKVLHQKLFHFLNKIHELNQLPSLSNENYIHVNVLLTEIKKLFNHFFEEQQEIYQYYFYQKLKESQCPVLNQSLIKKQILQYQNLFTITAKEKIKQWPRKIKNEFVFGQMKNEEKLLLEYLRENVKMFHFSLKLKSYFDDFEKECEKFFCEAKTYGFTNEQFEEIEKELKDIVHVDFLPIDQIEFSVPLLKIQSS</sequence>
<evidence type="ECO:0000313" key="2">
    <source>
        <dbReference type="Proteomes" id="UP000179807"/>
    </source>
</evidence>
<accession>A0A1J4J9S2</accession>
<name>A0A1J4J9S2_9EUKA</name>
<dbReference type="GeneID" id="94830768"/>
<comment type="caution">
    <text evidence="1">The sequence shown here is derived from an EMBL/GenBank/DDBJ whole genome shotgun (WGS) entry which is preliminary data.</text>
</comment>
<keyword evidence="2" id="KW-1185">Reference proteome</keyword>
<proteinExistence type="predicted"/>
<dbReference type="EMBL" id="MLAK01001359">
    <property type="protein sequence ID" value="OHS93996.1"/>
    <property type="molecule type" value="Genomic_DNA"/>
</dbReference>
<dbReference type="VEuPathDB" id="TrichDB:TRFO_11492"/>